<dbReference type="PANTHER" id="PTHR47448">
    <property type="entry name" value="DUAL SPECIFICITY MITOGEN-ACTIVATED PROTEIN KINASE KINASE DSOR1-LIKE PROTEIN"/>
    <property type="match status" value="1"/>
</dbReference>
<dbReference type="PROSITE" id="PS00108">
    <property type="entry name" value="PROTEIN_KINASE_ST"/>
    <property type="match status" value="1"/>
</dbReference>
<dbReference type="OrthoDB" id="10252354at2759"/>
<sequence length="382" mass="42506">MAAPTPADRKKKPKPGLTLPNSSGPVEGDDMSDGIVTVQRAPIHAEGAELELDAQQRKRLHSFLDLKQRMGDIHAEDLERLGELGTGSGGVVMRVRHRLTNQIMARKIIHLEVKPAIRNQIVTELKILHDCNSPFIVGFYGHFYDNGEISILMEYMDGGSLDQVLRRGIRVPEDLLGKITADVLKGLIYLKDQHNILHRDIKPSNILINSRGEVKLCDFGVSGQLIDSMANSFVGSRSYMSPERLKGSAYTVASDIWSLGLSLMELALGRYPIPPPNPEEFHEIFATDQATAEPSNIMSIFELLDYIVNSPAPTIPEGIVSPEFKDFLDKCLQSDTAKRPSLMTLLEHPFVRRAERDNPDLAQWICRVKNLNPLTPTNAPAF</sequence>
<reference evidence="17" key="1">
    <citation type="submission" date="2017-01" db="EMBL/GenBank/DDBJ databases">
        <title>Comparative genomics of anhydrobiosis in the tardigrade Hypsibius dujardini.</title>
        <authorList>
            <person name="Yoshida Y."/>
            <person name="Koutsovoulos G."/>
            <person name="Laetsch D."/>
            <person name="Stevens L."/>
            <person name="Kumar S."/>
            <person name="Horikawa D."/>
            <person name="Ishino K."/>
            <person name="Komine S."/>
            <person name="Tomita M."/>
            <person name="Blaxter M."/>
            <person name="Arakawa K."/>
        </authorList>
    </citation>
    <scope>NUCLEOTIDE SEQUENCE [LARGE SCALE GENOMIC DNA]</scope>
    <source>
        <strain evidence="17">Z151</strain>
    </source>
</reference>
<evidence type="ECO:0000256" key="5">
    <source>
        <dbReference type="ARBA" id="ARBA00022840"/>
    </source>
</evidence>
<dbReference type="PROSITE" id="PS00107">
    <property type="entry name" value="PROTEIN_KINASE_ATP"/>
    <property type="match status" value="1"/>
</dbReference>
<evidence type="ECO:0000313" key="17">
    <source>
        <dbReference type="Proteomes" id="UP000192578"/>
    </source>
</evidence>
<evidence type="ECO:0000256" key="3">
    <source>
        <dbReference type="ARBA" id="ARBA00022741"/>
    </source>
</evidence>
<evidence type="ECO:0000256" key="6">
    <source>
        <dbReference type="ARBA" id="ARBA00023137"/>
    </source>
</evidence>
<dbReference type="GO" id="GO:0005524">
    <property type="term" value="F:ATP binding"/>
    <property type="evidence" value="ECO:0007669"/>
    <property type="project" value="UniProtKB-UniRule"/>
</dbReference>
<proteinExistence type="inferred from homology"/>
<name>A0A1W0WPN8_HYPEX</name>
<comment type="catalytic activity">
    <reaction evidence="9">
        <text>L-seryl-[protein] + ATP = O-phospho-L-seryl-[protein] + ADP + H(+)</text>
        <dbReference type="Rhea" id="RHEA:17989"/>
        <dbReference type="Rhea" id="RHEA-COMP:9863"/>
        <dbReference type="Rhea" id="RHEA-COMP:11604"/>
        <dbReference type="ChEBI" id="CHEBI:15378"/>
        <dbReference type="ChEBI" id="CHEBI:29999"/>
        <dbReference type="ChEBI" id="CHEBI:30616"/>
        <dbReference type="ChEBI" id="CHEBI:83421"/>
        <dbReference type="ChEBI" id="CHEBI:456216"/>
        <dbReference type="EC" id="2.7.12.2"/>
    </reaction>
</comment>
<evidence type="ECO:0000256" key="1">
    <source>
        <dbReference type="ARBA" id="ARBA00022527"/>
    </source>
</evidence>
<dbReference type="Pfam" id="PF00069">
    <property type="entry name" value="Pkinase"/>
    <property type="match status" value="1"/>
</dbReference>
<evidence type="ECO:0000259" key="15">
    <source>
        <dbReference type="PROSITE" id="PS50011"/>
    </source>
</evidence>
<dbReference type="InterPro" id="IPR050915">
    <property type="entry name" value="MAP_kinase_kinase"/>
</dbReference>
<dbReference type="SMART" id="SM00220">
    <property type="entry name" value="S_TKc"/>
    <property type="match status" value="1"/>
</dbReference>
<dbReference type="GO" id="GO:0004713">
    <property type="term" value="F:protein tyrosine kinase activity"/>
    <property type="evidence" value="ECO:0007669"/>
    <property type="project" value="UniProtKB-KW"/>
</dbReference>
<dbReference type="FunFam" id="3.30.200.20:FF:000040">
    <property type="entry name" value="Dual specificity mitogen-activated protein kinase kinase"/>
    <property type="match status" value="1"/>
</dbReference>
<dbReference type="InterPro" id="IPR017441">
    <property type="entry name" value="Protein_kinase_ATP_BS"/>
</dbReference>
<evidence type="ECO:0000256" key="12">
    <source>
        <dbReference type="PROSITE-ProRule" id="PRU10141"/>
    </source>
</evidence>
<comment type="caution">
    <text evidence="16">The sequence shown here is derived from an EMBL/GenBank/DDBJ whole genome shotgun (WGS) entry which is preliminary data.</text>
</comment>
<evidence type="ECO:0000256" key="14">
    <source>
        <dbReference type="SAM" id="MobiDB-lite"/>
    </source>
</evidence>
<evidence type="ECO:0000256" key="13">
    <source>
        <dbReference type="RuleBase" id="RU000304"/>
    </source>
</evidence>
<gene>
    <name evidence="16" type="ORF">BV898_08744</name>
</gene>
<keyword evidence="6" id="KW-0829">Tyrosine-protein kinase</keyword>
<dbReference type="AlphaFoldDB" id="A0A1W0WPN8"/>
<dbReference type="EMBL" id="MTYJ01000065">
    <property type="protein sequence ID" value="OQV17164.1"/>
    <property type="molecule type" value="Genomic_DNA"/>
</dbReference>
<evidence type="ECO:0000256" key="2">
    <source>
        <dbReference type="ARBA" id="ARBA00022679"/>
    </source>
</evidence>
<dbReference type="Gene3D" id="1.10.510.10">
    <property type="entry name" value="Transferase(Phosphotransferase) domain 1"/>
    <property type="match status" value="1"/>
</dbReference>
<dbReference type="Proteomes" id="UP000192578">
    <property type="component" value="Unassembled WGS sequence"/>
</dbReference>
<comment type="similarity">
    <text evidence="7">Belongs to the protein kinase superfamily. STE Ser/Thr protein kinase family. MAP kinase kinase subfamily.</text>
</comment>
<evidence type="ECO:0000256" key="11">
    <source>
        <dbReference type="ARBA" id="ARBA00051693"/>
    </source>
</evidence>
<evidence type="ECO:0000256" key="7">
    <source>
        <dbReference type="ARBA" id="ARBA00038035"/>
    </source>
</evidence>
<protein>
    <recommendedName>
        <fullName evidence="8">mitogen-activated protein kinase kinase</fullName>
        <ecNumber evidence="8">2.7.12.2</ecNumber>
    </recommendedName>
</protein>
<organism evidence="16 17">
    <name type="scientific">Hypsibius exemplaris</name>
    <name type="common">Freshwater tardigrade</name>
    <dbReference type="NCBI Taxonomy" id="2072580"/>
    <lineage>
        <taxon>Eukaryota</taxon>
        <taxon>Metazoa</taxon>
        <taxon>Ecdysozoa</taxon>
        <taxon>Tardigrada</taxon>
        <taxon>Eutardigrada</taxon>
        <taxon>Parachela</taxon>
        <taxon>Hypsibioidea</taxon>
        <taxon>Hypsibiidae</taxon>
        <taxon>Hypsibius</taxon>
    </lineage>
</organism>
<keyword evidence="1 13" id="KW-0723">Serine/threonine-protein kinase</keyword>
<keyword evidence="17" id="KW-1185">Reference proteome</keyword>
<evidence type="ECO:0000256" key="10">
    <source>
        <dbReference type="ARBA" id="ARBA00049299"/>
    </source>
</evidence>
<dbReference type="SUPFAM" id="SSF56112">
    <property type="entry name" value="Protein kinase-like (PK-like)"/>
    <property type="match status" value="1"/>
</dbReference>
<feature type="binding site" evidence="12">
    <location>
        <position position="107"/>
    </location>
    <ligand>
        <name>ATP</name>
        <dbReference type="ChEBI" id="CHEBI:30616"/>
    </ligand>
</feature>
<accession>A0A1W0WPN8</accession>
<comment type="catalytic activity">
    <reaction evidence="10">
        <text>L-threonyl-[protein] + ATP = O-phospho-L-threonyl-[protein] + ADP + H(+)</text>
        <dbReference type="Rhea" id="RHEA:46608"/>
        <dbReference type="Rhea" id="RHEA-COMP:11060"/>
        <dbReference type="Rhea" id="RHEA-COMP:11605"/>
        <dbReference type="ChEBI" id="CHEBI:15378"/>
        <dbReference type="ChEBI" id="CHEBI:30013"/>
        <dbReference type="ChEBI" id="CHEBI:30616"/>
        <dbReference type="ChEBI" id="CHEBI:61977"/>
        <dbReference type="ChEBI" id="CHEBI:456216"/>
        <dbReference type="EC" id="2.7.12.2"/>
    </reaction>
</comment>
<dbReference type="PROSITE" id="PS50011">
    <property type="entry name" value="PROTEIN_KINASE_DOM"/>
    <property type="match status" value="1"/>
</dbReference>
<evidence type="ECO:0000256" key="8">
    <source>
        <dbReference type="ARBA" id="ARBA00038999"/>
    </source>
</evidence>
<keyword evidence="5 12" id="KW-0067">ATP-binding</keyword>
<dbReference type="GO" id="GO:0004708">
    <property type="term" value="F:MAP kinase kinase activity"/>
    <property type="evidence" value="ECO:0007669"/>
    <property type="project" value="UniProtKB-EC"/>
</dbReference>
<dbReference type="EC" id="2.7.12.2" evidence="8"/>
<comment type="catalytic activity">
    <reaction evidence="11">
        <text>L-tyrosyl-[protein] + ATP = O-phospho-L-tyrosyl-[protein] + ADP + H(+)</text>
        <dbReference type="Rhea" id="RHEA:10596"/>
        <dbReference type="Rhea" id="RHEA-COMP:10136"/>
        <dbReference type="Rhea" id="RHEA-COMP:20101"/>
        <dbReference type="ChEBI" id="CHEBI:15378"/>
        <dbReference type="ChEBI" id="CHEBI:30616"/>
        <dbReference type="ChEBI" id="CHEBI:46858"/>
        <dbReference type="ChEBI" id="CHEBI:61978"/>
        <dbReference type="ChEBI" id="CHEBI:456216"/>
        <dbReference type="EC" id="2.7.12.2"/>
    </reaction>
</comment>
<dbReference type="PANTHER" id="PTHR47448:SF1">
    <property type="entry name" value="SERINE_THREONINE-PROTEIN KINASE STE7 HOMOLOG"/>
    <property type="match status" value="1"/>
</dbReference>
<dbReference type="InterPro" id="IPR011009">
    <property type="entry name" value="Kinase-like_dom_sf"/>
</dbReference>
<feature type="domain" description="Protein kinase" evidence="15">
    <location>
        <begin position="78"/>
        <end position="351"/>
    </location>
</feature>
<dbReference type="InterPro" id="IPR000719">
    <property type="entry name" value="Prot_kinase_dom"/>
</dbReference>
<evidence type="ECO:0000256" key="4">
    <source>
        <dbReference type="ARBA" id="ARBA00022777"/>
    </source>
</evidence>
<keyword evidence="2" id="KW-0808">Transferase</keyword>
<feature type="region of interest" description="Disordered" evidence="14">
    <location>
        <begin position="1"/>
        <end position="32"/>
    </location>
</feature>
<dbReference type="GO" id="GO:0004674">
    <property type="term" value="F:protein serine/threonine kinase activity"/>
    <property type="evidence" value="ECO:0007669"/>
    <property type="project" value="UniProtKB-KW"/>
</dbReference>
<evidence type="ECO:0000256" key="9">
    <source>
        <dbReference type="ARBA" id="ARBA00049014"/>
    </source>
</evidence>
<dbReference type="InterPro" id="IPR008271">
    <property type="entry name" value="Ser/Thr_kinase_AS"/>
</dbReference>
<keyword evidence="3 12" id="KW-0547">Nucleotide-binding</keyword>
<dbReference type="Gene3D" id="3.30.200.20">
    <property type="entry name" value="Phosphorylase Kinase, domain 1"/>
    <property type="match status" value="1"/>
</dbReference>
<keyword evidence="4 16" id="KW-0418">Kinase</keyword>
<evidence type="ECO:0000313" key="16">
    <source>
        <dbReference type="EMBL" id="OQV17164.1"/>
    </source>
</evidence>